<dbReference type="GO" id="GO:0051787">
    <property type="term" value="F:misfolded protein binding"/>
    <property type="evidence" value="ECO:0007669"/>
    <property type="project" value="TreeGrafter"/>
</dbReference>
<evidence type="ECO:0000259" key="2">
    <source>
        <dbReference type="PROSITE" id="PS50076"/>
    </source>
</evidence>
<dbReference type="InterPro" id="IPR001623">
    <property type="entry name" value="DnaJ_domain"/>
</dbReference>
<keyword evidence="1" id="KW-0143">Chaperone</keyword>
<dbReference type="PRINTS" id="PR00625">
    <property type="entry name" value="JDOMAIN"/>
</dbReference>
<dbReference type="InterPro" id="IPR036869">
    <property type="entry name" value="J_dom_sf"/>
</dbReference>
<evidence type="ECO:0000313" key="3">
    <source>
        <dbReference type="EMBL" id="PJB50596.1"/>
    </source>
</evidence>
<dbReference type="Proteomes" id="UP000228770">
    <property type="component" value="Unassembled WGS sequence"/>
</dbReference>
<dbReference type="AlphaFoldDB" id="A0A2M8C3C2"/>
<dbReference type="GO" id="GO:0051087">
    <property type="term" value="F:protein-folding chaperone binding"/>
    <property type="evidence" value="ECO:0007669"/>
    <property type="project" value="TreeGrafter"/>
</dbReference>
<dbReference type="SMART" id="SM00271">
    <property type="entry name" value="DnaJ"/>
    <property type="match status" value="1"/>
</dbReference>
<evidence type="ECO:0000256" key="1">
    <source>
        <dbReference type="ARBA" id="ARBA00023186"/>
    </source>
</evidence>
<dbReference type="PROSITE" id="PS00636">
    <property type="entry name" value="DNAJ_1"/>
    <property type="match status" value="1"/>
</dbReference>
<dbReference type="PANTHER" id="PTHR44360">
    <property type="entry name" value="DNAJ HOMOLOG SUBFAMILY B MEMBER 9"/>
    <property type="match status" value="1"/>
</dbReference>
<proteinExistence type="predicted"/>
<dbReference type="CDD" id="cd06257">
    <property type="entry name" value="DnaJ"/>
    <property type="match status" value="1"/>
</dbReference>
<protein>
    <submittedName>
        <fullName evidence="3">Molecular chaperone DnaJ</fullName>
    </submittedName>
</protein>
<dbReference type="GO" id="GO:0036503">
    <property type="term" value="P:ERAD pathway"/>
    <property type="evidence" value="ECO:0007669"/>
    <property type="project" value="TreeGrafter"/>
</dbReference>
<organism evidence="3 4">
    <name type="scientific">Candidatus Brennerbacteria bacterium CG_4_9_14_3_um_filter_43_9</name>
    <dbReference type="NCBI Taxonomy" id="1974522"/>
    <lineage>
        <taxon>Bacteria</taxon>
        <taxon>Candidatus Brenneribacteriota</taxon>
    </lineage>
</organism>
<accession>A0A2M8C3C2</accession>
<dbReference type="SUPFAM" id="SSF46565">
    <property type="entry name" value="Chaperone J-domain"/>
    <property type="match status" value="1"/>
</dbReference>
<reference evidence="4" key="1">
    <citation type="submission" date="2017-09" db="EMBL/GenBank/DDBJ databases">
        <title>Depth-based differentiation of microbial function through sediment-hosted aquifers and enrichment of novel symbionts in the deep terrestrial subsurface.</title>
        <authorList>
            <person name="Probst A.J."/>
            <person name="Ladd B."/>
            <person name="Jarett J.K."/>
            <person name="Geller-Mcgrath D.E."/>
            <person name="Sieber C.M.K."/>
            <person name="Emerson J.B."/>
            <person name="Anantharaman K."/>
            <person name="Thomas B.C."/>
            <person name="Malmstrom R."/>
            <person name="Stieglmeier M."/>
            <person name="Klingl A."/>
            <person name="Woyke T."/>
            <person name="Ryan C.M."/>
            <person name="Banfield J.F."/>
        </authorList>
    </citation>
    <scope>NUCLEOTIDE SEQUENCE [LARGE SCALE GENOMIC DNA]</scope>
</reference>
<dbReference type="InterPro" id="IPR018253">
    <property type="entry name" value="DnaJ_domain_CS"/>
</dbReference>
<gene>
    <name evidence="3" type="ORF">CO102_00620</name>
</gene>
<comment type="caution">
    <text evidence="3">The sequence shown here is derived from an EMBL/GenBank/DDBJ whole genome shotgun (WGS) entry which is preliminary data.</text>
</comment>
<evidence type="ECO:0000313" key="4">
    <source>
        <dbReference type="Proteomes" id="UP000228770"/>
    </source>
</evidence>
<sequence length="116" mass="13231">MQNKDYYKILGVSEKAGEDEIKRKYRELAHQYHPDRPGGDEKKFKEINEAYQTLSDKDKRAQYDMMRQYGFGSSARQRGPAFGGDFEGMGFEPFSGGFGFSGSLDDLLRDFFVGMG</sequence>
<dbReference type="EMBL" id="PFUA01000013">
    <property type="protein sequence ID" value="PJB50596.1"/>
    <property type="molecule type" value="Genomic_DNA"/>
</dbReference>
<dbReference type="InterPro" id="IPR051948">
    <property type="entry name" value="Hsp70_co-chaperone_J-domain"/>
</dbReference>
<name>A0A2M8C3C2_9BACT</name>
<dbReference type="PROSITE" id="PS50076">
    <property type="entry name" value="DNAJ_2"/>
    <property type="match status" value="1"/>
</dbReference>
<dbReference type="Gene3D" id="1.10.287.110">
    <property type="entry name" value="DnaJ domain"/>
    <property type="match status" value="1"/>
</dbReference>
<dbReference type="PANTHER" id="PTHR44360:SF1">
    <property type="entry name" value="DNAJ HOMOLOG SUBFAMILY B MEMBER 9"/>
    <property type="match status" value="1"/>
</dbReference>
<feature type="non-terminal residue" evidence="3">
    <location>
        <position position="116"/>
    </location>
</feature>
<dbReference type="Pfam" id="PF00226">
    <property type="entry name" value="DnaJ"/>
    <property type="match status" value="1"/>
</dbReference>
<feature type="domain" description="J" evidence="2">
    <location>
        <begin position="5"/>
        <end position="67"/>
    </location>
</feature>